<dbReference type="Proteomes" id="UP001449795">
    <property type="component" value="Chromosome"/>
</dbReference>
<keyword evidence="2" id="KW-1185">Reference proteome</keyword>
<gene>
    <name evidence="1" type="ORF">AAC691_07015</name>
</gene>
<dbReference type="InterPro" id="IPR029058">
    <property type="entry name" value="AB_hydrolase_fold"/>
</dbReference>
<organism evidence="1 2">
    <name type="scientific">Nguyenibacter vanlangensis</name>
    <dbReference type="NCBI Taxonomy" id="1216886"/>
    <lineage>
        <taxon>Bacteria</taxon>
        <taxon>Pseudomonadati</taxon>
        <taxon>Pseudomonadota</taxon>
        <taxon>Alphaproteobacteria</taxon>
        <taxon>Acetobacterales</taxon>
        <taxon>Acetobacteraceae</taxon>
        <taxon>Nguyenibacter</taxon>
    </lineage>
</organism>
<dbReference type="Gene3D" id="3.40.50.1820">
    <property type="entry name" value="alpha/beta hydrolase"/>
    <property type="match status" value="1"/>
</dbReference>
<name>A0ABZ3D8T7_9PROT</name>
<evidence type="ECO:0000313" key="2">
    <source>
        <dbReference type="Proteomes" id="UP001449795"/>
    </source>
</evidence>
<dbReference type="SUPFAM" id="SSF53474">
    <property type="entry name" value="alpha/beta-Hydrolases"/>
    <property type="match status" value="1"/>
</dbReference>
<dbReference type="RefSeq" id="WP_342629480.1">
    <property type="nucleotide sequence ID" value="NZ_CP152276.1"/>
</dbReference>
<dbReference type="EMBL" id="CP152276">
    <property type="protein sequence ID" value="XAE44177.1"/>
    <property type="molecule type" value="Genomic_DNA"/>
</dbReference>
<protein>
    <submittedName>
        <fullName evidence="1">Uncharacterized protein</fullName>
    </submittedName>
</protein>
<reference evidence="1 2" key="1">
    <citation type="submission" date="2024-04" db="EMBL/GenBank/DDBJ databases">
        <title>Complete genome sequence of Nguyenibacter vanlangesis HBCM-1154, a strain capable of nitrogen fixation, IAA production, and phosphorus solubilization isolated from sugarcane soil.</title>
        <authorList>
            <person name="MY HANH P."/>
        </authorList>
    </citation>
    <scope>NUCLEOTIDE SEQUENCE [LARGE SCALE GENOMIC DNA]</scope>
    <source>
        <strain evidence="1 2">HBCM 1154</strain>
    </source>
</reference>
<evidence type="ECO:0000313" key="1">
    <source>
        <dbReference type="EMBL" id="XAE44177.1"/>
    </source>
</evidence>
<proteinExistence type="predicted"/>
<sequence>MLQYSPAGQGQISERRRRLLIGNCPRQPDRRGFVADASGDYELAIVEFDDQGCYYERAQMAALADQVARLVRQDTDAVIVVFVHGWNHNADPLDAGLLGFRHVLSIAARHERQLNPARPRSILGIFVGWRGRTLFHPVLEYLTFWGRQAAGRRVAGGSVRELFGLLRRYRDARRAAGGCPLLAVIGHSFGGMIVYSVLSQSLIEYASSPDPQDSPRFADLVLLINPVLEATRYLPIYDILRRPGVPLHGHDTPPVFVCVSARNDWPDRILFPLGHAAARMMQRCRSRLERRCLGRTIGNIRPFRTHRLRGPVDGEMFSLTPTGNANRPGTPFWIVRAGSHVVDGHDGISHEPFQEFVGSLLFQHQGRTSHGTGPHSAA</sequence>
<accession>A0ABZ3D8T7</accession>